<comment type="caution">
    <text evidence="1">The sequence shown here is derived from an EMBL/GenBank/DDBJ whole genome shotgun (WGS) entry which is preliminary data.</text>
</comment>
<dbReference type="AlphaFoldDB" id="A0A9D8KBM2"/>
<protein>
    <submittedName>
        <fullName evidence="1">Uncharacterized protein</fullName>
    </submittedName>
</protein>
<name>A0A9D8KBM2_9DELT</name>
<proteinExistence type="predicted"/>
<accession>A0A9D8KBM2</accession>
<dbReference type="Proteomes" id="UP000809273">
    <property type="component" value="Unassembled WGS sequence"/>
</dbReference>
<evidence type="ECO:0000313" key="1">
    <source>
        <dbReference type="EMBL" id="MBN1571695.1"/>
    </source>
</evidence>
<organism evidence="1 2">
    <name type="scientific">Candidatus Zymogenus saltonus</name>
    <dbReference type="NCBI Taxonomy" id="2844893"/>
    <lineage>
        <taxon>Bacteria</taxon>
        <taxon>Deltaproteobacteria</taxon>
        <taxon>Candidatus Zymogenia</taxon>
        <taxon>Candidatus Zymogeniales</taxon>
        <taxon>Candidatus Zymogenaceae</taxon>
        <taxon>Candidatus Zymogenus</taxon>
    </lineage>
</organism>
<reference evidence="1" key="1">
    <citation type="journal article" date="2021" name="Environ. Microbiol.">
        <title>Genomic characterization of three novel Desulfobacterota classes expand the metabolic and phylogenetic diversity of the phylum.</title>
        <authorList>
            <person name="Murphy C.L."/>
            <person name="Biggerstaff J."/>
            <person name="Eichhorn A."/>
            <person name="Ewing E."/>
            <person name="Shahan R."/>
            <person name="Soriano D."/>
            <person name="Stewart S."/>
            <person name="VanMol K."/>
            <person name="Walker R."/>
            <person name="Walters P."/>
            <person name="Elshahed M.S."/>
            <person name="Youssef N.H."/>
        </authorList>
    </citation>
    <scope>NUCLEOTIDE SEQUENCE</scope>
    <source>
        <strain evidence="1">Zod_Metabat.24</strain>
    </source>
</reference>
<sequence>MIDDNPTLFDVPKIKLKRVMEDISILNLEGAKVKMYSLLRQYPENDDVGREAEILKIIESVMTEETTPSQLLSGFYSIKRHLNSISYQPEYLDDLEIAFFQRIVDAFGEEEIKPVQGYPAGFLLMKAGRFKDAEESLLGELDDPSLPLSKRARLLGYMGDLFFMVGDTEGGRSHYLKAVLADWRGIDKKNIVDEDVSALIAGTYIPEGEGGIWAAPTGHMLMVFRSGSFEDSDDLMDFYNEFIRLKSLAAGDDSEEVWGKLFYYALVIEENEDVFRSLKGMDKMALRKLMRELNSVLFKLHTKLSVSRRDGEADPGEDMVG</sequence>
<evidence type="ECO:0000313" key="2">
    <source>
        <dbReference type="Proteomes" id="UP000809273"/>
    </source>
</evidence>
<reference evidence="1" key="2">
    <citation type="submission" date="2021-01" db="EMBL/GenBank/DDBJ databases">
        <authorList>
            <person name="Hahn C.R."/>
            <person name="Youssef N.H."/>
            <person name="Elshahed M."/>
        </authorList>
    </citation>
    <scope>NUCLEOTIDE SEQUENCE</scope>
    <source>
        <strain evidence="1">Zod_Metabat.24</strain>
    </source>
</reference>
<dbReference type="EMBL" id="JAFGIX010000003">
    <property type="protein sequence ID" value="MBN1571695.1"/>
    <property type="molecule type" value="Genomic_DNA"/>
</dbReference>
<gene>
    <name evidence="1" type="ORF">JW984_00690</name>
</gene>